<keyword evidence="2" id="KW-1185">Reference proteome</keyword>
<proteinExistence type="predicted"/>
<comment type="caution">
    <text evidence="1">The sequence shown here is derived from an EMBL/GenBank/DDBJ whole genome shotgun (WGS) entry which is preliminary data.</text>
</comment>
<dbReference type="Proteomes" id="UP000193467">
    <property type="component" value="Unassembled WGS sequence"/>
</dbReference>
<gene>
    <name evidence="1" type="ORF">BCR35DRAFT_332519</name>
</gene>
<dbReference type="InParanoid" id="A0A1Y2F132"/>
<sequence>MATEADLSRCCLNSHATEKLDRPQYKIWCVALDHTNPFGFCPFPRLSLMPLRLLPQAPSAGRRRKIKESWRAGDPSLRHFRLRDVTAQPIPYVAQHTSLKENEWEERAYMGTFSNPVDPFEENEVRLKELKQELGGS</sequence>
<dbReference type="AlphaFoldDB" id="A0A1Y2F132"/>
<evidence type="ECO:0000313" key="1">
    <source>
        <dbReference type="EMBL" id="ORY77592.1"/>
    </source>
</evidence>
<name>A0A1Y2F132_9BASI</name>
<reference evidence="1 2" key="1">
    <citation type="submission" date="2016-07" db="EMBL/GenBank/DDBJ databases">
        <title>Pervasive Adenine N6-methylation of Active Genes in Fungi.</title>
        <authorList>
            <consortium name="DOE Joint Genome Institute"/>
            <person name="Mondo S.J."/>
            <person name="Dannebaum R.O."/>
            <person name="Kuo R.C."/>
            <person name="Labutti K."/>
            <person name="Haridas S."/>
            <person name="Kuo A."/>
            <person name="Salamov A."/>
            <person name="Ahrendt S.R."/>
            <person name="Lipzen A."/>
            <person name="Sullivan W."/>
            <person name="Andreopoulos W.B."/>
            <person name="Clum A."/>
            <person name="Lindquist E."/>
            <person name="Daum C."/>
            <person name="Ramamoorthy G.K."/>
            <person name="Gryganskyi A."/>
            <person name="Culley D."/>
            <person name="Magnuson J.K."/>
            <person name="James T.Y."/>
            <person name="O'Malley M.A."/>
            <person name="Stajich J.E."/>
            <person name="Spatafora J.W."/>
            <person name="Visel A."/>
            <person name="Grigoriev I.V."/>
        </authorList>
    </citation>
    <scope>NUCLEOTIDE SEQUENCE [LARGE SCALE GENOMIC DNA]</scope>
    <source>
        <strain evidence="1 2">62-1032</strain>
    </source>
</reference>
<evidence type="ECO:0000313" key="2">
    <source>
        <dbReference type="Proteomes" id="UP000193467"/>
    </source>
</evidence>
<dbReference type="EMBL" id="MCGR01000031">
    <property type="protein sequence ID" value="ORY77592.1"/>
    <property type="molecule type" value="Genomic_DNA"/>
</dbReference>
<organism evidence="1 2">
    <name type="scientific">Leucosporidium creatinivorum</name>
    <dbReference type="NCBI Taxonomy" id="106004"/>
    <lineage>
        <taxon>Eukaryota</taxon>
        <taxon>Fungi</taxon>
        <taxon>Dikarya</taxon>
        <taxon>Basidiomycota</taxon>
        <taxon>Pucciniomycotina</taxon>
        <taxon>Microbotryomycetes</taxon>
        <taxon>Leucosporidiales</taxon>
        <taxon>Leucosporidium</taxon>
    </lineage>
</organism>
<protein>
    <submittedName>
        <fullName evidence="1">Uncharacterized protein</fullName>
    </submittedName>
</protein>
<accession>A0A1Y2F132</accession>